<organism evidence="2 3">
    <name type="scientific">Phycicoccus elongatus Lp2</name>
    <dbReference type="NCBI Taxonomy" id="1193181"/>
    <lineage>
        <taxon>Bacteria</taxon>
        <taxon>Bacillati</taxon>
        <taxon>Actinomycetota</taxon>
        <taxon>Actinomycetes</taxon>
        <taxon>Micrococcales</taxon>
        <taxon>Intrasporangiaceae</taxon>
        <taxon>Phycicoccus</taxon>
    </lineage>
</organism>
<dbReference type="Proteomes" id="UP000013167">
    <property type="component" value="Unassembled WGS sequence"/>
</dbReference>
<dbReference type="HOGENOM" id="CLU_2774539_0_0_11"/>
<gene>
    <name evidence="2" type="ORF">BN10_130103</name>
</gene>
<protein>
    <submittedName>
        <fullName evidence="2">Uncharacterized protein</fullName>
    </submittedName>
</protein>
<keyword evidence="1" id="KW-0812">Transmembrane</keyword>
<name>N0E2G1_9MICO</name>
<accession>N0E2G1</accession>
<reference evidence="2 3" key="1">
    <citation type="journal article" date="2013" name="ISME J.">
        <title>A metabolic model for members of the genus Tetrasphaera involved in enhanced biological phosphorus removal.</title>
        <authorList>
            <person name="Kristiansen R."/>
            <person name="Nguyen H.T.T."/>
            <person name="Saunders A.M."/>
            <person name="Nielsen J.L."/>
            <person name="Wimmer R."/>
            <person name="Le V.Q."/>
            <person name="McIlroy S.J."/>
            <person name="Petrovski S."/>
            <person name="Seviour R.J."/>
            <person name="Calteau A."/>
            <person name="Nielsen K.L."/>
            <person name="Nielsen P.H."/>
        </authorList>
    </citation>
    <scope>NUCLEOTIDE SEQUENCE [LARGE SCALE GENOMIC DNA]</scope>
    <source>
        <strain evidence="2 3">Lp2</strain>
    </source>
</reference>
<evidence type="ECO:0000313" key="3">
    <source>
        <dbReference type="Proteomes" id="UP000013167"/>
    </source>
</evidence>
<comment type="caution">
    <text evidence="2">The sequence shown here is derived from an EMBL/GenBank/DDBJ whole genome shotgun (WGS) entry which is preliminary data.</text>
</comment>
<dbReference type="EMBL" id="CAIZ01000035">
    <property type="protein sequence ID" value="CCH69089.1"/>
    <property type="molecule type" value="Genomic_DNA"/>
</dbReference>
<evidence type="ECO:0000256" key="1">
    <source>
        <dbReference type="SAM" id="Phobius"/>
    </source>
</evidence>
<keyword evidence="1" id="KW-0472">Membrane</keyword>
<proteinExistence type="predicted"/>
<sequence length="69" mass="7036">MVGTVLRVLLGLLMAGAALFLPRLSGAGSWTVAWRWAPDITVGAALLGLLGVALVIRAALARGRLGGRA</sequence>
<evidence type="ECO:0000313" key="2">
    <source>
        <dbReference type="EMBL" id="CCH69089.1"/>
    </source>
</evidence>
<dbReference type="AlphaFoldDB" id="N0E2G1"/>
<feature type="transmembrane region" description="Helical" evidence="1">
    <location>
        <begin position="42"/>
        <end position="60"/>
    </location>
</feature>
<dbReference type="STRING" id="1193181.BN10_130103"/>
<keyword evidence="1" id="KW-1133">Transmembrane helix</keyword>
<keyword evidence="3" id="KW-1185">Reference proteome</keyword>